<comment type="caution">
    <text evidence="2">The sequence shown here is derived from an EMBL/GenBank/DDBJ whole genome shotgun (WGS) entry which is preliminary data.</text>
</comment>
<dbReference type="EMBL" id="AVOT02007271">
    <property type="protein sequence ID" value="MBW0483539.1"/>
    <property type="molecule type" value="Genomic_DNA"/>
</dbReference>
<feature type="region of interest" description="Disordered" evidence="1">
    <location>
        <begin position="1"/>
        <end position="63"/>
    </location>
</feature>
<organism evidence="2 3">
    <name type="scientific">Austropuccinia psidii MF-1</name>
    <dbReference type="NCBI Taxonomy" id="1389203"/>
    <lineage>
        <taxon>Eukaryota</taxon>
        <taxon>Fungi</taxon>
        <taxon>Dikarya</taxon>
        <taxon>Basidiomycota</taxon>
        <taxon>Pucciniomycotina</taxon>
        <taxon>Pucciniomycetes</taxon>
        <taxon>Pucciniales</taxon>
        <taxon>Sphaerophragmiaceae</taxon>
        <taxon>Austropuccinia</taxon>
    </lineage>
</organism>
<gene>
    <name evidence="2" type="ORF">O181_023254</name>
</gene>
<dbReference type="Proteomes" id="UP000765509">
    <property type="component" value="Unassembled WGS sequence"/>
</dbReference>
<accession>A0A9Q3CE25</accession>
<protein>
    <submittedName>
        <fullName evidence="2">Uncharacterized protein</fullName>
    </submittedName>
</protein>
<reference evidence="2" key="1">
    <citation type="submission" date="2021-03" db="EMBL/GenBank/DDBJ databases">
        <title>Draft genome sequence of rust myrtle Austropuccinia psidii MF-1, a brazilian biotype.</title>
        <authorList>
            <person name="Quecine M.C."/>
            <person name="Pachon D.M.R."/>
            <person name="Bonatelli M.L."/>
            <person name="Correr F.H."/>
            <person name="Franceschini L.M."/>
            <person name="Leite T.F."/>
            <person name="Margarido G.R.A."/>
            <person name="Almeida C.A."/>
            <person name="Ferrarezi J.A."/>
            <person name="Labate C.A."/>
        </authorList>
    </citation>
    <scope>NUCLEOTIDE SEQUENCE</scope>
    <source>
        <strain evidence="2">MF-1</strain>
    </source>
</reference>
<evidence type="ECO:0000313" key="3">
    <source>
        <dbReference type="Proteomes" id="UP000765509"/>
    </source>
</evidence>
<evidence type="ECO:0000313" key="2">
    <source>
        <dbReference type="EMBL" id="MBW0483539.1"/>
    </source>
</evidence>
<name>A0A9Q3CE25_9BASI</name>
<sequence length="128" mass="14561">MEPDFKEGNQVGKCSGSQTQRGIFKETPSPANEFSQAILPERGGQIPLQEEDPSPPKIVEVEDSPGPVKKIIKARNIRLNNKDLREYLVRFKNQTSDKEKWLAEDAMPDGNLDLTRFRASRRTKKSHQ</sequence>
<proteinExistence type="predicted"/>
<dbReference type="AlphaFoldDB" id="A0A9Q3CE25"/>
<keyword evidence="3" id="KW-1185">Reference proteome</keyword>
<evidence type="ECO:0000256" key="1">
    <source>
        <dbReference type="SAM" id="MobiDB-lite"/>
    </source>
</evidence>